<accession>A0A9P6KF11</accession>
<dbReference type="GO" id="GO:0003729">
    <property type="term" value="F:mRNA binding"/>
    <property type="evidence" value="ECO:0007669"/>
    <property type="project" value="TreeGrafter"/>
</dbReference>
<name>A0A9P6KF11_9FUNG</name>
<dbReference type="InterPro" id="IPR012677">
    <property type="entry name" value="Nucleotide-bd_a/b_plait_sf"/>
</dbReference>
<evidence type="ECO:0000256" key="2">
    <source>
        <dbReference type="PROSITE-ProRule" id="PRU00176"/>
    </source>
</evidence>
<dbReference type="Gene3D" id="3.30.70.330">
    <property type="match status" value="1"/>
</dbReference>
<organism evidence="5 6">
    <name type="scientific">Lunasporangiospora selenospora</name>
    <dbReference type="NCBI Taxonomy" id="979761"/>
    <lineage>
        <taxon>Eukaryota</taxon>
        <taxon>Fungi</taxon>
        <taxon>Fungi incertae sedis</taxon>
        <taxon>Mucoromycota</taxon>
        <taxon>Mortierellomycotina</taxon>
        <taxon>Mortierellomycetes</taxon>
        <taxon>Mortierellales</taxon>
        <taxon>Mortierellaceae</taxon>
        <taxon>Lunasporangiospora</taxon>
    </lineage>
</organism>
<dbReference type="InterPro" id="IPR035979">
    <property type="entry name" value="RBD_domain_sf"/>
</dbReference>
<feature type="compositionally biased region" description="Basic and acidic residues" evidence="3">
    <location>
        <begin position="94"/>
        <end position="109"/>
    </location>
</feature>
<feature type="compositionally biased region" description="Gly residues" evidence="3">
    <location>
        <begin position="112"/>
        <end position="127"/>
    </location>
</feature>
<dbReference type="PROSITE" id="PS50102">
    <property type="entry name" value="RRM"/>
    <property type="match status" value="1"/>
</dbReference>
<feature type="domain" description="RRM" evidence="4">
    <location>
        <begin position="179"/>
        <end position="255"/>
    </location>
</feature>
<dbReference type="InterPro" id="IPR050502">
    <property type="entry name" value="Euk_RNA-bind_prot"/>
</dbReference>
<feature type="region of interest" description="Disordered" evidence="3">
    <location>
        <begin position="75"/>
        <end position="176"/>
    </location>
</feature>
<evidence type="ECO:0000256" key="3">
    <source>
        <dbReference type="SAM" id="MobiDB-lite"/>
    </source>
</evidence>
<evidence type="ECO:0000259" key="4">
    <source>
        <dbReference type="PROSITE" id="PS50102"/>
    </source>
</evidence>
<reference evidence="5" key="1">
    <citation type="journal article" date="2020" name="Fungal Divers.">
        <title>Resolving the Mortierellaceae phylogeny through synthesis of multi-gene phylogenetics and phylogenomics.</title>
        <authorList>
            <person name="Vandepol N."/>
            <person name="Liber J."/>
            <person name="Desiro A."/>
            <person name="Na H."/>
            <person name="Kennedy M."/>
            <person name="Barry K."/>
            <person name="Grigoriev I.V."/>
            <person name="Miller A.N."/>
            <person name="O'Donnell K."/>
            <person name="Stajich J.E."/>
            <person name="Bonito G."/>
        </authorList>
    </citation>
    <scope>NUCLEOTIDE SEQUENCE</scope>
    <source>
        <strain evidence="5">KOD1015</strain>
    </source>
</reference>
<keyword evidence="1 2" id="KW-0694">RNA-binding</keyword>
<keyword evidence="6" id="KW-1185">Reference proteome</keyword>
<proteinExistence type="predicted"/>
<dbReference type="GO" id="GO:0005634">
    <property type="term" value="C:nucleus"/>
    <property type="evidence" value="ECO:0007669"/>
    <property type="project" value="TreeGrafter"/>
</dbReference>
<comment type="caution">
    <text evidence="5">The sequence shown here is derived from an EMBL/GenBank/DDBJ whole genome shotgun (WGS) entry which is preliminary data.</text>
</comment>
<evidence type="ECO:0000313" key="5">
    <source>
        <dbReference type="EMBL" id="KAF9582327.1"/>
    </source>
</evidence>
<evidence type="ECO:0000313" key="6">
    <source>
        <dbReference type="Proteomes" id="UP000780801"/>
    </source>
</evidence>
<protein>
    <recommendedName>
        <fullName evidence="4">RRM domain-containing protein</fullName>
    </recommendedName>
</protein>
<dbReference type="SUPFAM" id="SSF54928">
    <property type="entry name" value="RNA-binding domain, RBD"/>
    <property type="match status" value="1"/>
</dbReference>
<dbReference type="Proteomes" id="UP000780801">
    <property type="component" value="Unassembled WGS sequence"/>
</dbReference>
<dbReference type="SMART" id="SM00360">
    <property type="entry name" value="RRM"/>
    <property type="match status" value="1"/>
</dbReference>
<dbReference type="InterPro" id="IPR000504">
    <property type="entry name" value="RRM_dom"/>
</dbReference>
<dbReference type="Pfam" id="PF00076">
    <property type="entry name" value="RRM_1"/>
    <property type="match status" value="1"/>
</dbReference>
<evidence type="ECO:0000256" key="1">
    <source>
        <dbReference type="ARBA" id="ARBA00022884"/>
    </source>
</evidence>
<sequence>MRKERKKKELVELEIDIMLRLTHNSDPREKGAVEDKQGEQGLLTKRHFFSSLSILVLPSTFRCISLVNDASHEQDKFGPPAGGSRGSSHPSSSRYERDRGSSYRGEDYSRGGNSGGYGDSYGYGNSGGSNHDYRHGPRGRHHDVYDGSSRSGGHHGGGAFGNDASMESIPSGPAAGSGDQVYIRNLPLTTTDQDLVDLFRTCGQIRRTEILLHNGRPKGSGVVRFEHFDSADKAVAKFNGYTYGGRPLEIMYDRA</sequence>
<dbReference type="PANTHER" id="PTHR48025:SF1">
    <property type="entry name" value="RRM DOMAIN-CONTAINING PROTEIN"/>
    <property type="match status" value="1"/>
</dbReference>
<gene>
    <name evidence="5" type="ORF">BGW38_000345</name>
</gene>
<dbReference type="AlphaFoldDB" id="A0A9P6KF11"/>
<dbReference type="OrthoDB" id="1049195at2759"/>
<dbReference type="PANTHER" id="PTHR48025">
    <property type="entry name" value="OS02G0815200 PROTEIN"/>
    <property type="match status" value="1"/>
</dbReference>
<dbReference type="EMBL" id="JAABOA010001091">
    <property type="protein sequence ID" value="KAF9582327.1"/>
    <property type="molecule type" value="Genomic_DNA"/>
</dbReference>